<evidence type="ECO:0000313" key="2">
    <source>
        <dbReference type="EMBL" id="KAK7952024.1"/>
    </source>
</evidence>
<feature type="region of interest" description="Disordered" evidence="1">
    <location>
        <begin position="127"/>
        <end position="166"/>
    </location>
</feature>
<accession>A0ABR1QDG5</accession>
<evidence type="ECO:0000256" key="1">
    <source>
        <dbReference type="SAM" id="MobiDB-lite"/>
    </source>
</evidence>
<gene>
    <name evidence="2" type="ORF">PG986_007752</name>
</gene>
<reference evidence="2 3" key="1">
    <citation type="submission" date="2023-01" db="EMBL/GenBank/DDBJ databases">
        <title>Analysis of 21 Apiospora genomes using comparative genomics revels a genus with tremendous synthesis potential of carbohydrate active enzymes and secondary metabolites.</title>
        <authorList>
            <person name="Sorensen T."/>
        </authorList>
    </citation>
    <scope>NUCLEOTIDE SEQUENCE [LARGE SCALE GENOMIC DNA]</scope>
    <source>
        <strain evidence="2 3">CBS 24483</strain>
    </source>
</reference>
<proteinExistence type="predicted"/>
<protein>
    <submittedName>
        <fullName evidence="2">Uncharacterized protein</fullName>
    </submittedName>
</protein>
<dbReference type="EMBL" id="JAQQWE010000005">
    <property type="protein sequence ID" value="KAK7952024.1"/>
    <property type="molecule type" value="Genomic_DNA"/>
</dbReference>
<name>A0ABR1QDG5_9PEZI</name>
<dbReference type="GeneID" id="92077036"/>
<evidence type="ECO:0000313" key="3">
    <source>
        <dbReference type="Proteomes" id="UP001391051"/>
    </source>
</evidence>
<organism evidence="2 3">
    <name type="scientific">Apiospora aurea</name>
    <dbReference type="NCBI Taxonomy" id="335848"/>
    <lineage>
        <taxon>Eukaryota</taxon>
        <taxon>Fungi</taxon>
        <taxon>Dikarya</taxon>
        <taxon>Ascomycota</taxon>
        <taxon>Pezizomycotina</taxon>
        <taxon>Sordariomycetes</taxon>
        <taxon>Xylariomycetidae</taxon>
        <taxon>Amphisphaeriales</taxon>
        <taxon>Apiosporaceae</taxon>
        <taxon>Apiospora</taxon>
    </lineage>
</organism>
<sequence length="195" mass="21360">MEDSEPGFLKRVKSVSVSNPTDVFRLSSGEEVTVRGDGRVCRVGVVGGCDQGPAAAAAPTTITTTTMLLPPPPAANPMSDLKLPLSEKEILANIHPLEREPKPMEKERLAEIHPSQREMKPTEEILAGIHPLKRDIKPTKKDPTTRSDHVNDHYYTTSATTPPHLPRLTTMAQESWGPQKLCDTLSLPKITVDET</sequence>
<comment type="caution">
    <text evidence="2">The sequence shown here is derived from an EMBL/GenBank/DDBJ whole genome shotgun (WGS) entry which is preliminary data.</text>
</comment>
<keyword evidence="3" id="KW-1185">Reference proteome</keyword>
<dbReference type="Proteomes" id="UP001391051">
    <property type="component" value="Unassembled WGS sequence"/>
</dbReference>
<dbReference type="RefSeq" id="XP_066700086.1">
    <property type="nucleotide sequence ID" value="XM_066843974.1"/>
</dbReference>
<feature type="compositionally biased region" description="Basic and acidic residues" evidence="1">
    <location>
        <begin position="132"/>
        <end position="152"/>
    </location>
</feature>